<reference evidence="4" key="1">
    <citation type="submission" date="2011-01" db="EMBL/GenBank/DDBJ databases">
        <title>Complete sequence of chromosome of Thermovibrio ammonificans HB-1.</title>
        <authorList>
            <consortium name="US DOE Joint Genome Institute"/>
            <person name="Lucas S."/>
            <person name="Copeland A."/>
            <person name="Lapidus A."/>
            <person name="Cheng J.-F."/>
            <person name="Goodwin L."/>
            <person name="Pitluck S."/>
            <person name="Davenport K."/>
            <person name="Detter J.C."/>
            <person name="Han C."/>
            <person name="Tapia R."/>
            <person name="Land M."/>
            <person name="Hauser L."/>
            <person name="Kyrpides N."/>
            <person name="Ivanova N."/>
            <person name="Ovchinnikova G."/>
            <person name="Vetriani C."/>
            <person name="Woyke T."/>
        </authorList>
    </citation>
    <scope>NUCLEOTIDE SEQUENCE [LARGE SCALE GENOMIC DNA]</scope>
    <source>
        <strain evidence="4">HB-1</strain>
    </source>
</reference>
<sequence length="403" mass="45687">MELFTLENGLKVCLKEREDLFSTTVVLWVKAGAAYETDRERGAAHFLEHVIFTESENLAPGQIDAEVERLGGELNAATSYDYTYYYINLPGRYTLRALELISELVLRPVISERAVEKERPIVLEEIARSRDNPHELFSERFLMELYRKAPYRHPILGYPDTVSSFTPELLQSFYNRLYTPERMGLVVVGNFRPEEVKSRLSGLFCAEKKGEPVTEPEPEPADTAAARFALSHPTVSFPYVALGWKLPPCGRHDIYFEILDSMLSSGRSALLYRELRERGVVFSASSNYQNLLFGSNFTVSMATENPERAVEELKKLLKNLVERVSESEFRLAKEKLKKGELFGRESGEAEADAIGYAVTVLGDPGYFTDFFKDLEAADINTFREKISFLTEEPLIGLLTPQAD</sequence>
<organism evidence="4 5">
    <name type="scientific">Thermovibrio ammonificans (strain DSM 15698 / JCM 12110 / HB-1)</name>
    <dbReference type="NCBI Taxonomy" id="648996"/>
    <lineage>
        <taxon>Bacteria</taxon>
        <taxon>Pseudomonadati</taxon>
        <taxon>Aquificota</taxon>
        <taxon>Aquificia</taxon>
        <taxon>Desulfurobacteriales</taxon>
        <taxon>Desulfurobacteriaceae</taxon>
        <taxon>Thermovibrio</taxon>
    </lineage>
</organism>
<keyword evidence="5" id="KW-1185">Reference proteome</keyword>
<dbReference type="Proteomes" id="UP000006362">
    <property type="component" value="Chromosome"/>
</dbReference>
<dbReference type="KEGG" id="tam:Theam_0962"/>
<accession>E8T234</accession>
<protein>
    <submittedName>
        <fullName evidence="4">Peptidase M16 domain protein</fullName>
    </submittedName>
</protein>
<feature type="domain" description="Peptidase M16 N-terminal" evidence="2">
    <location>
        <begin position="22"/>
        <end position="156"/>
    </location>
</feature>
<dbReference type="eggNOG" id="COG0612">
    <property type="taxonomic scope" value="Bacteria"/>
</dbReference>
<dbReference type="Pfam" id="PF00675">
    <property type="entry name" value="Peptidase_M16"/>
    <property type="match status" value="1"/>
</dbReference>
<evidence type="ECO:0000313" key="4">
    <source>
        <dbReference type="EMBL" id="ADU96929.1"/>
    </source>
</evidence>
<dbReference type="SUPFAM" id="SSF63411">
    <property type="entry name" value="LuxS/MPP-like metallohydrolase"/>
    <property type="match status" value="2"/>
</dbReference>
<dbReference type="Gene3D" id="3.30.830.10">
    <property type="entry name" value="Metalloenzyme, LuxS/M16 peptidase-like"/>
    <property type="match status" value="2"/>
</dbReference>
<dbReference type="EMBL" id="CP002444">
    <property type="protein sequence ID" value="ADU96929.1"/>
    <property type="molecule type" value="Genomic_DNA"/>
</dbReference>
<dbReference type="InterPro" id="IPR011765">
    <property type="entry name" value="Pept_M16_N"/>
</dbReference>
<dbReference type="AlphaFoldDB" id="E8T234"/>
<dbReference type="PANTHER" id="PTHR11851:SF49">
    <property type="entry name" value="MITOCHONDRIAL-PROCESSING PEPTIDASE SUBUNIT ALPHA"/>
    <property type="match status" value="1"/>
</dbReference>
<proteinExistence type="inferred from homology"/>
<dbReference type="HOGENOM" id="CLU_009902_3_2_0"/>
<evidence type="ECO:0000259" key="2">
    <source>
        <dbReference type="Pfam" id="PF00675"/>
    </source>
</evidence>
<dbReference type="RefSeq" id="WP_013537715.1">
    <property type="nucleotide sequence ID" value="NC_014926.1"/>
</dbReference>
<dbReference type="PANTHER" id="PTHR11851">
    <property type="entry name" value="METALLOPROTEASE"/>
    <property type="match status" value="1"/>
</dbReference>
<dbReference type="InterPro" id="IPR011249">
    <property type="entry name" value="Metalloenz_LuxS/M16"/>
</dbReference>
<dbReference type="Pfam" id="PF05193">
    <property type="entry name" value="Peptidase_M16_C"/>
    <property type="match status" value="1"/>
</dbReference>
<evidence type="ECO:0000256" key="1">
    <source>
        <dbReference type="ARBA" id="ARBA00007261"/>
    </source>
</evidence>
<comment type="similarity">
    <text evidence="1">Belongs to the peptidase M16 family.</text>
</comment>
<dbReference type="InterPro" id="IPR050361">
    <property type="entry name" value="MPP/UQCRC_Complex"/>
</dbReference>
<dbReference type="InterPro" id="IPR007863">
    <property type="entry name" value="Peptidase_M16_C"/>
</dbReference>
<evidence type="ECO:0000259" key="3">
    <source>
        <dbReference type="Pfam" id="PF05193"/>
    </source>
</evidence>
<feature type="domain" description="Peptidase M16 C-terminal" evidence="3">
    <location>
        <begin position="164"/>
        <end position="336"/>
    </location>
</feature>
<dbReference type="OrthoDB" id="9811314at2"/>
<dbReference type="STRING" id="648996.Theam_0962"/>
<evidence type="ECO:0000313" key="5">
    <source>
        <dbReference type="Proteomes" id="UP000006362"/>
    </source>
</evidence>
<name>E8T234_THEA1</name>
<dbReference type="GO" id="GO:0046872">
    <property type="term" value="F:metal ion binding"/>
    <property type="evidence" value="ECO:0007669"/>
    <property type="project" value="InterPro"/>
</dbReference>
<gene>
    <name evidence="4" type="ordered locus">Theam_0962</name>
</gene>